<keyword evidence="2" id="KW-1185">Reference proteome</keyword>
<comment type="caution">
    <text evidence="1">The sequence shown here is derived from an EMBL/GenBank/DDBJ whole genome shotgun (WGS) entry which is preliminary data.</text>
</comment>
<organism evidence="1 2">
    <name type="scientific">Kibdelosporangium banguiense</name>
    <dbReference type="NCBI Taxonomy" id="1365924"/>
    <lineage>
        <taxon>Bacteria</taxon>
        <taxon>Bacillati</taxon>
        <taxon>Actinomycetota</taxon>
        <taxon>Actinomycetes</taxon>
        <taxon>Pseudonocardiales</taxon>
        <taxon>Pseudonocardiaceae</taxon>
        <taxon>Kibdelosporangium</taxon>
    </lineage>
</organism>
<sequence>MPDWDNPMPHDGYPDEHDTAFFAVLNCAIRELQAWVTAAYVQKAPRGRATDLAASLVETARRVTEYTETLDP</sequence>
<dbReference type="Proteomes" id="UP001519332">
    <property type="component" value="Unassembled WGS sequence"/>
</dbReference>
<evidence type="ECO:0000313" key="2">
    <source>
        <dbReference type="Proteomes" id="UP001519332"/>
    </source>
</evidence>
<accession>A0ABS4TE20</accession>
<protein>
    <submittedName>
        <fullName evidence="1">Uncharacterized protein</fullName>
    </submittedName>
</protein>
<gene>
    <name evidence="1" type="ORF">JOF56_002979</name>
</gene>
<name>A0ABS4TE20_9PSEU</name>
<reference evidence="1 2" key="1">
    <citation type="submission" date="2021-03" db="EMBL/GenBank/DDBJ databases">
        <title>Sequencing the genomes of 1000 actinobacteria strains.</title>
        <authorList>
            <person name="Klenk H.-P."/>
        </authorList>
    </citation>
    <scope>NUCLEOTIDE SEQUENCE [LARGE SCALE GENOMIC DNA]</scope>
    <source>
        <strain evidence="1 2">DSM 46670</strain>
    </source>
</reference>
<dbReference type="RefSeq" id="WP_209638143.1">
    <property type="nucleotide sequence ID" value="NZ_JAGINW010000001.1"/>
</dbReference>
<dbReference type="EMBL" id="JAGINW010000001">
    <property type="protein sequence ID" value="MBP2322594.1"/>
    <property type="molecule type" value="Genomic_DNA"/>
</dbReference>
<evidence type="ECO:0000313" key="1">
    <source>
        <dbReference type="EMBL" id="MBP2322594.1"/>
    </source>
</evidence>
<proteinExistence type="predicted"/>